<organism evidence="1 2">
    <name type="scientific">Novipirellula artificiosorum</name>
    <dbReference type="NCBI Taxonomy" id="2528016"/>
    <lineage>
        <taxon>Bacteria</taxon>
        <taxon>Pseudomonadati</taxon>
        <taxon>Planctomycetota</taxon>
        <taxon>Planctomycetia</taxon>
        <taxon>Pirellulales</taxon>
        <taxon>Pirellulaceae</taxon>
        <taxon>Novipirellula</taxon>
    </lineage>
</organism>
<evidence type="ECO:0000313" key="1">
    <source>
        <dbReference type="EMBL" id="TWU42039.1"/>
    </source>
</evidence>
<dbReference type="PANTHER" id="PTHR11006:SF53">
    <property type="entry name" value="PROTEIN ARGININE N-METHYLTRANSFERASE 3"/>
    <property type="match status" value="1"/>
</dbReference>
<dbReference type="PANTHER" id="PTHR11006">
    <property type="entry name" value="PROTEIN ARGININE N-METHYLTRANSFERASE"/>
    <property type="match status" value="1"/>
</dbReference>
<dbReference type="InterPro" id="IPR029063">
    <property type="entry name" value="SAM-dependent_MTases_sf"/>
</dbReference>
<gene>
    <name evidence="1" type="ORF">Poly41_03350</name>
</gene>
<comment type="caution">
    <text evidence="1">The sequence shown here is derived from an EMBL/GenBank/DDBJ whole genome shotgun (WGS) entry which is preliminary data.</text>
</comment>
<evidence type="ECO:0000313" key="2">
    <source>
        <dbReference type="Proteomes" id="UP000319143"/>
    </source>
</evidence>
<dbReference type="InterPro" id="IPR025799">
    <property type="entry name" value="Arg_MeTrfase"/>
</dbReference>
<dbReference type="SUPFAM" id="SSF53335">
    <property type="entry name" value="S-adenosyl-L-methionine-dependent methyltransferases"/>
    <property type="match status" value="1"/>
</dbReference>
<keyword evidence="2" id="KW-1185">Reference proteome</keyword>
<dbReference type="Pfam" id="PF01135">
    <property type="entry name" value="PCMT"/>
    <property type="match status" value="1"/>
</dbReference>
<dbReference type="AlphaFoldDB" id="A0A5C6E496"/>
<dbReference type="GO" id="GO:0042054">
    <property type="term" value="F:histone methyltransferase activity"/>
    <property type="evidence" value="ECO:0007669"/>
    <property type="project" value="TreeGrafter"/>
</dbReference>
<dbReference type="EMBL" id="SJPV01000001">
    <property type="protein sequence ID" value="TWU42039.1"/>
    <property type="molecule type" value="Genomic_DNA"/>
</dbReference>
<protein>
    <submittedName>
        <fullName evidence="1">Uncharacterized protein</fullName>
    </submittedName>
</protein>
<dbReference type="GO" id="GO:0016274">
    <property type="term" value="F:protein-arginine N-methyltransferase activity"/>
    <property type="evidence" value="ECO:0007669"/>
    <property type="project" value="InterPro"/>
</dbReference>
<dbReference type="Proteomes" id="UP000319143">
    <property type="component" value="Unassembled WGS sequence"/>
</dbReference>
<proteinExistence type="predicted"/>
<name>A0A5C6E496_9BACT</name>
<dbReference type="Gene3D" id="3.40.50.150">
    <property type="entry name" value="Vaccinia Virus protein VP39"/>
    <property type="match status" value="1"/>
</dbReference>
<reference evidence="1 2" key="1">
    <citation type="submission" date="2019-02" db="EMBL/GenBank/DDBJ databases">
        <title>Deep-cultivation of Planctomycetes and their phenomic and genomic characterization uncovers novel biology.</title>
        <authorList>
            <person name="Wiegand S."/>
            <person name="Jogler M."/>
            <person name="Boedeker C."/>
            <person name="Pinto D."/>
            <person name="Vollmers J."/>
            <person name="Rivas-Marin E."/>
            <person name="Kohn T."/>
            <person name="Peeters S.H."/>
            <person name="Heuer A."/>
            <person name="Rast P."/>
            <person name="Oberbeckmann S."/>
            <person name="Bunk B."/>
            <person name="Jeske O."/>
            <person name="Meyerdierks A."/>
            <person name="Storesund J.E."/>
            <person name="Kallscheuer N."/>
            <person name="Luecker S."/>
            <person name="Lage O.M."/>
            <person name="Pohl T."/>
            <person name="Merkel B.J."/>
            <person name="Hornburger P."/>
            <person name="Mueller R.-W."/>
            <person name="Bruemmer F."/>
            <person name="Labrenz M."/>
            <person name="Spormann A.M."/>
            <person name="Op Den Camp H."/>
            <person name="Overmann J."/>
            <person name="Amann R."/>
            <person name="Jetten M.S.M."/>
            <person name="Mascher T."/>
            <person name="Medema M.H."/>
            <person name="Devos D.P."/>
            <person name="Kaster A.-K."/>
            <person name="Ovreas L."/>
            <person name="Rohde M."/>
            <person name="Galperin M.Y."/>
            <person name="Jogler C."/>
        </authorList>
    </citation>
    <scope>NUCLEOTIDE SEQUENCE [LARGE SCALE GENOMIC DNA]</scope>
    <source>
        <strain evidence="1 2">Poly41</strain>
    </source>
</reference>
<sequence>MQAEPSTRLRTDNASQTGDQVLGQYIPLLYHYNMLQDEERVGAFKAAIDLLVRPGMHVVELGGGTGILSSFAARRGAHVTCVERNSELVDCSRRLLDQNGLQEASHGDLRRRNRIRSRSSRGCGGL</sequence>
<accession>A0A5C6E496</accession>
<dbReference type="CDD" id="cd02440">
    <property type="entry name" value="AdoMet_MTases"/>
    <property type="match status" value="1"/>
</dbReference>